<feature type="region of interest" description="Disordered" evidence="1">
    <location>
        <begin position="1"/>
        <end position="344"/>
    </location>
</feature>
<accession>A0A5Q3QBB5</accession>
<keyword evidence="2" id="KW-1133">Transmembrane helix</keyword>
<gene>
    <name evidence="3" type="ORF">GIY23_21035</name>
</gene>
<proteinExistence type="predicted"/>
<sequence>MNRDSGSEQPGQRTVAELLAEYGKDSSGKTGTRRRRRRAEDPTETAPHAIIDRVLSDSGKMRPVDADGHPVSPNAQSSSGPAAQQSAPAPPPGAQQPPAAQQAPGGQQPPAGQQPTAPPQPSAPPQAPAGQQPQHPATQQQPPLASPPPAQQPGGAQQGAQPPGSAQPPEPQQPSQSQRVQGPPVPASQPPAPSGPPPSAPPAAAPGRQPADPAQQEPSEDEAPGGPSANVWAQRFAAAAGGPTSAASAQASAPAAPDQEQTTRQPALYPQNPAQDGGHTEQFPPVDAADEQGTAVVPVPQNDPYASGGDLPRAAEQDPYDPYGGQAHEQPFGTATGYDDSYADGNSEFDGYADAYADGDEFAADYDEFDEYPDDRPAGMGDDDYDDSEESASPGREWATFAAQMGVGLVGGGILWVCFRWLWITIPVAALVAALVVTGALVLVARKFLRGDDVQTVLLAVLVGLVCTVSPAALLLIGQ</sequence>
<keyword evidence="4" id="KW-1185">Reference proteome</keyword>
<name>A0A5Q3QBB5_9PSEU</name>
<feature type="compositionally biased region" description="Acidic residues" evidence="1">
    <location>
        <begin position="381"/>
        <end position="390"/>
    </location>
</feature>
<evidence type="ECO:0000313" key="4">
    <source>
        <dbReference type="Proteomes" id="UP000371041"/>
    </source>
</evidence>
<dbReference type="RefSeq" id="WP_154078243.1">
    <property type="nucleotide sequence ID" value="NZ_CP045929.1"/>
</dbReference>
<dbReference type="KEGG" id="sace:GIY23_21035"/>
<feature type="compositionally biased region" description="Pro residues" evidence="1">
    <location>
        <begin position="116"/>
        <end position="127"/>
    </location>
</feature>
<reference evidence="4" key="1">
    <citation type="submission" date="2019-11" db="EMBL/GenBank/DDBJ databases">
        <title>The complete genome sequence of Saccharopolyspora sp. E2A.</title>
        <authorList>
            <person name="Zhang G."/>
        </authorList>
    </citation>
    <scope>NUCLEOTIDE SEQUENCE [LARGE SCALE GENOMIC DNA]</scope>
    <source>
        <strain evidence="4">E2A</strain>
    </source>
</reference>
<feature type="compositionally biased region" description="Low complexity" evidence="1">
    <location>
        <begin position="205"/>
        <end position="216"/>
    </location>
</feature>
<keyword evidence="2" id="KW-0812">Transmembrane</keyword>
<feature type="compositionally biased region" description="Low complexity" evidence="1">
    <location>
        <begin position="173"/>
        <end position="182"/>
    </location>
</feature>
<evidence type="ECO:0000256" key="1">
    <source>
        <dbReference type="SAM" id="MobiDB-lite"/>
    </source>
</evidence>
<feature type="compositionally biased region" description="Low complexity" evidence="1">
    <location>
        <begin position="96"/>
        <end position="115"/>
    </location>
</feature>
<evidence type="ECO:0000313" key="3">
    <source>
        <dbReference type="EMBL" id="QGK71673.1"/>
    </source>
</evidence>
<feature type="region of interest" description="Disordered" evidence="1">
    <location>
        <begin position="369"/>
        <end position="393"/>
    </location>
</feature>
<feature type="compositionally biased region" description="Low complexity" evidence="1">
    <location>
        <begin position="237"/>
        <end position="257"/>
    </location>
</feature>
<feature type="compositionally biased region" description="Low complexity" evidence="1">
    <location>
        <begin position="152"/>
        <end position="164"/>
    </location>
</feature>
<dbReference type="Proteomes" id="UP000371041">
    <property type="component" value="Chromosome"/>
</dbReference>
<feature type="transmembrane region" description="Helical" evidence="2">
    <location>
        <begin position="423"/>
        <end position="445"/>
    </location>
</feature>
<feature type="compositionally biased region" description="Low complexity" evidence="1">
    <location>
        <begin position="75"/>
        <end position="87"/>
    </location>
</feature>
<feature type="compositionally biased region" description="Low complexity" evidence="1">
    <location>
        <begin position="128"/>
        <end position="143"/>
    </location>
</feature>
<feature type="transmembrane region" description="Helical" evidence="2">
    <location>
        <begin position="457"/>
        <end position="477"/>
    </location>
</feature>
<dbReference type="AlphaFoldDB" id="A0A5Q3QBB5"/>
<dbReference type="EMBL" id="CP045929">
    <property type="protein sequence ID" value="QGK71673.1"/>
    <property type="molecule type" value="Genomic_DNA"/>
</dbReference>
<feature type="compositionally biased region" description="Pro residues" evidence="1">
    <location>
        <begin position="183"/>
        <end position="204"/>
    </location>
</feature>
<evidence type="ECO:0000256" key="2">
    <source>
        <dbReference type="SAM" id="Phobius"/>
    </source>
</evidence>
<keyword evidence="2" id="KW-0472">Membrane</keyword>
<protein>
    <submittedName>
        <fullName evidence="3">Uncharacterized protein</fullName>
    </submittedName>
</protein>
<organism evidence="3 4">
    <name type="scientific">Allosaccharopolyspora coralli</name>
    <dbReference type="NCBI Taxonomy" id="2665642"/>
    <lineage>
        <taxon>Bacteria</taxon>
        <taxon>Bacillati</taxon>
        <taxon>Actinomycetota</taxon>
        <taxon>Actinomycetes</taxon>
        <taxon>Pseudonocardiales</taxon>
        <taxon>Pseudonocardiaceae</taxon>
        <taxon>Allosaccharopolyspora</taxon>
    </lineage>
</organism>
<feature type="compositionally biased region" description="Basic and acidic residues" evidence="1">
    <location>
        <begin position="50"/>
        <end position="68"/>
    </location>
</feature>